<feature type="compositionally biased region" description="Low complexity" evidence="1">
    <location>
        <begin position="148"/>
        <end position="161"/>
    </location>
</feature>
<evidence type="ECO:0000256" key="1">
    <source>
        <dbReference type="SAM" id="MobiDB-lite"/>
    </source>
</evidence>
<protein>
    <submittedName>
        <fullName evidence="3">Uncharacterized protein</fullName>
    </submittedName>
</protein>
<evidence type="ECO:0000313" key="3">
    <source>
        <dbReference type="EMBL" id="KAJ3560463.1"/>
    </source>
</evidence>
<feature type="region of interest" description="Disordered" evidence="1">
    <location>
        <begin position="131"/>
        <end position="192"/>
    </location>
</feature>
<dbReference type="AlphaFoldDB" id="A0AAD5YRJ2"/>
<gene>
    <name evidence="3" type="ORF">NP233_g10822</name>
</gene>
<keyword evidence="2" id="KW-0812">Transmembrane</keyword>
<dbReference type="EMBL" id="JANIEX010001167">
    <property type="protein sequence ID" value="KAJ3560463.1"/>
    <property type="molecule type" value="Genomic_DNA"/>
</dbReference>
<evidence type="ECO:0000256" key="2">
    <source>
        <dbReference type="SAM" id="Phobius"/>
    </source>
</evidence>
<accession>A0AAD5YRJ2</accession>
<dbReference type="Proteomes" id="UP001213000">
    <property type="component" value="Unassembled WGS sequence"/>
</dbReference>
<organism evidence="3 4">
    <name type="scientific">Leucocoprinus birnbaumii</name>
    <dbReference type="NCBI Taxonomy" id="56174"/>
    <lineage>
        <taxon>Eukaryota</taxon>
        <taxon>Fungi</taxon>
        <taxon>Dikarya</taxon>
        <taxon>Basidiomycota</taxon>
        <taxon>Agaricomycotina</taxon>
        <taxon>Agaricomycetes</taxon>
        <taxon>Agaricomycetidae</taxon>
        <taxon>Agaricales</taxon>
        <taxon>Agaricineae</taxon>
        <taxon>Agaricaceae</taxon>
        <taxon>Leucocoprinus</taxon>
    </lineage>
</organism>
<feature type="transmembrane region" description="Helical" evidence="2">
    <location>
        <begin position="388"/>
        <end position="407"/>
    </location>
</feature>
<keyword evidence="4" id="KW-1185">Reference proteome</keyword>
<sequence>MVSPSPSLGKSQPTNLRICSTCEGPMRGHSRVDRKYVCPPREKLTETLLQLWDEGHRDFVLTVAKKHDITFPPSSHSQPVTPTPSTSLADRLVRHRKPTPFQIPEDLDELRPRIEGSVSSVTSNIRRMINKVIDERKEPNSPPRSEPSLSSDDTTIPDTSSEGLPAVGPWNARQLQNWSNPPEVDDLPSDRGSLVPTLLVGSDGQTIREGSRAEAHFRAQAALEERLRRQAITPYMHSPPPSESYEGISVIRLNESDDYEGSGFHRVLRSVAASPAIMAIPVRPEDVARVRETASRQGLHTSVLEVVPRTPRGTSRALPQVFRDALINRTASMNSVTTMDSAEDDRPIVVIGRDPAMTQRYVEMAQRGVMPGTTAVLTEPRAVTMTQLFLVMFFTVVLALSLFYLLIR</sequence>
<keyword evidence="2" id="KW-0472">Membrane</keyword>
<comment type="caution">
    <text evidence="3">The sequence shown here is derived from an EMBL/GenBank/DDBJ whole genome shotgun (WGS) entry which is preliminary data.</text>
</comment>
<evidence type="ECO:0000313" key="4">
    <source>
        <dbReference type="Proteomes" id="UP001213000"/>
    </source>
</evidence>
<reference evidence="3" key="1">
    <citation type="submission" date="2022-07" db="EMBL/GenBank/DDBJ databases">
        <title>Genome Sequence of Leucocoprinus birnbaumii.</title>
        <authorList>
            <person name="Buettner E."/>
        </authorList>
    </citation>
    <scope>NUCLEOTIDE SEQUENCE</scope>
    <source>
        <strain evidence="3">VT141</strain>
    </source>
</reference>
<proteinExistence type="predicted"/>
<name>A0AAD5YRJ2_9AGAR</name>
<keyword evidence="2" id="KW-1133">Transmembrane helix</keyword>